<name>A0ACC2IHL2_9PLEO</name>
<dbReference type="Proteomes" id="UP001153331">
    <property type="component" value="Unassembled WGS sequence"/>
</dbReference>
<sequence>MEASFHRGGRAERAKKKADKRAKIDARKAKRQRNKAERDAQKALQLPQIGKQKALQPTQPKKKQKRSGAAAQSGAVDSLGGIQHPILEPHSCLGPLIDYHLVLEIMCRIDERAYVGHDGHESVFEENMLCERGRQRGKMCANARVRRTVYHHPNNSPIPTAPHTPSSKTLTDNRHVNRKSTSNGPSPENESASQSDPEVRTETGSRRRPAILEMNEKSRQSASGVSRRVYNPAAERPRQSSVSSRTARPMSYGREPNYNWTPPAIPLPYHPPNQAPSQVHGPPPSRSAWGIAPAYHPHTNPPFIPPYPPQGPPAAFLQAQASRNPPPPIYHTNSSLSFMELRQQPRSSYGFPQKYDFESESESESDSEDDPKPEPQRPLRRVSLRHAKATPDLPMSETRHPQATVIREPQSPRPYNAFDPHHAPITRPSLGTPVKSKSVYDTEQGRVIVEAPRLSRRQKTFTEHRRARQEYHDASRPKRSSKVYNNSGAVGYDYKRDYHDDDQEVELVARAPRPVKLGQVEAEDYISLQRGRRETLADQSYKIAKRRSSRTSTASSEPESSDDGELVPIENGMNELVISGNRKSGNRKSAYHSERGSIRGNRKALVPASHARRDMNEFNNRESSYKDQSNMQATENLLWEYESSTELSSATKDSTRGRTSPELLVEAGESRLKGFPDVSAEPTEDGTITGKQTGPGSVSTEYDIQADPITDSNVPVIVQVGLEGHNQDDQDSDLEPVAENYGHLPRASTEASWHVEDDSVSTGSTYAASIFSVKSLASDATDLSQSSGYSPKQIATATKVLIDMLQDENLLVPLYKCAMANTAIGPERLERNLYKLFKYFARDLGEEYGERLEYLASRLVALRARYLAKSIVEKYRPKSLPQLSLLEPQDSGEDSSEDELGATSVADKDFDDLHMFRQFLVKSKAFTTLCVGIETFVLPKTSTIADIYPADLVKFSKTAKRVSEASSLCNTWRIWREDFTQTIDTVFQRRDLGLATKMAAQLISDGLVLATDKIFIATGLLEPLLAPSSTRLRWTCECGDRLFSDVVELQANGVKDLIALMEASSRIRVVATPYRNNSSNQQYTGSRHLRWFGSGSRLCSQNNQPPTQPSPTQPSPSTASTNTSTTQQDGTTEDALLHLMACVDDEGADKILLQDRIQNITTDRALIQFLRNQYRRHRSRLRSFLSLRCVQGIHFVKFYLPLGDSVIIIPHDTTCAPTGLSTCECLPPRDRVEPPATAEYKCRPVPPKTFPPIPPEYLLSFFTCRKQPHEASRWMVEQFPKRSRGELFGGAEQPAEGWGIYYKEGWDPKMIARFVLGLLLVSMVFGVVWTVEKADIQGAFGVASWIVGVGGALLAVLVTSVNSL</sequence>
<dbReference type="EMBL" id="JAPHNI010000184">
    <property type="protein sequence ID" value="KAJ8114613.1"/>
    <property type="molecule type" value="Genomic_DNA"/>
</dbReference>
<gene>
    <name evidence="1" type="ORF">OPT61_g3548</name>
</gene>
<proteinExistence type="predicted"/>
<comment type="caution">
    <text evidence="1">The sequence shown here is derived from an EMBL/GenBank/DDBJ whole genome shotgun (WGS) entry which is preliminary data.</text>
</comment>
<reference evidence="1" key="1">
    <citation type="submission" date="2022-11" db="EMBL/GenBank/DDBJ databases">
        <title>Genome Sequence of Boeremia exigua.</title>
        <authorList>
            <person name="Buettner E."/>
        </authorList>
    </citation>
    <scope>NUCLEOTIDE SEQUENCE</scope>
    <source>
        <strain evidence="1">CU02</strain>
    </source>
</reference>
<organism evidence="1 2">
    <name type="scientific">Boeremia exigua</name>
    <dbReference type="NCBI Taxonomy" id="749465"/>
    <lineage>
        <taxon>Eukaryota</taxon>
        <taxon>Fungi</taxon>
        <taxon>Dikarya</taxon>
        <taxon>Ascomycota</taxon>
        <taxon>Pezizomycotina</taxon>
        <taxon>Dothideomycetes</taxon>
        <taxon>Pleosporomycetidae</taxon>
        <taxon>Pleosporales</taxon>
        <taxon>Pleosporineae</taxon>
        <taxon>Didymellaceae</taxon>
        <taxon>Boeremia</taxon>
    </lineage>
</organism>
<keyword evidence="2" id="KW-1185">Reference proteome</keyword>
<accession>A0ACC2IHL2</accession>
<evidence type="ECO:0000313" key="1">
    <source>
        <dbReference type="EMBL" id="KAJ8114613.1"/>
    </source>
</evidence>
<protein>
    <submittedName>
        <fullName evidence="1">Uncharacterized protein</fullName>
    </submittedName>
</protein>
<evidence type="ECO:0000313" key="2">
    <source>
        <dbReference type="Proteomes" id="UP001153331"/>
    </source>
</evidence>